<feature type="transmembrane region" description="Helical" evidence="2">
    <location>
        <begin position="62"/>
        <end position="80"/>
    </location>
</feature>
<protein>
    <recommendedName>
        <fullName evidence="5">Cell division protein FtsL</fullName>
    </recommendedName>
</protein>
<organism evidence="3 4">
    <name type="scientific">Chitinophaga filiformis</name>
    <name type="common">Myxococcus filiformis</name>
    <name type="synonym">Flexibacter filiformis</name>
    <dbReference type="NCBI Taxonomy" id="104663"/>
    <lineage>
        <taxon>Bacteria</taxon>
        <taxon>Pseudomonadati</taxon>
        <taxon>Bacteroidota</taxon>
        <taxon>Chitinophagia</taxon>
        <taxon>Chitinophagales</taxon>
        <taxon>Chitinophagaceae</taxon>
        <taxon>Chitinophaga</taxon>
    </lineage>
</organism>
<keyword evidence="2" id="KW-0812">Transmembrane</keyword>
<dbReference type="AlphaFoldDB" id="A0A1G7GNH2"/>
<name>A0A1G7GNH2_CHIFI</name>
<dbReference type="InterPro" id="IPR045755">
    <property type="entry name" value="FtsL-like"/>
</dbReference>
<keyword evidence="2" id="KW-0472">Membrane</keyword>
<evidence type="ECO:0000313" key="3">
    <source>
        <dbReference type="EMBL" id="SDE89662.1"/>
    </source>
</evidence>
<evidence type="ECO:0000313" key="4">
    <source>
        <dbReference type="Proteomes" id="UP000199045"/>
    </source>
</evidence>
<dbReference type="Pfam" id="PF19579">
    <property type="entry name" value="FtsL_2"/>
    <property type="match status" value="1"/>
</dbReference>
<evidence type="ECO:0008006" key="5">
    <source>
        <dbReference type="Google" id="ProtNLM"/>
    </source>
</evidence>
<evidence type="ECO:0000256" key="1">
    <source>
        <dbReference type="SAM" id="Coils"/>
    </source>
</evidence>
<dbReference type="EMBL" id="FNBN01000001">
    <property type="protein sequence ID" value="SDE89662.1"/>
    <property type="molecule type" value="Genomic_DNA"/>
</dbReference>
<evidence type="ECO:0000256" key="2">
    <source>
        <dbReference type="SAM" id="Phobius"/>
    </source>
</evidence>
<reference evidence="3 4" key="1">
    <citation type="submission" date="2016-10" db="EMBL/GenBank/DDBJ databases">
        <authorList>
            <person name="de Groot N.N."/>
        </authorList>
    </citation>
    <scope>NUCLEOTIDE SEQUENCE [LARGE SCALE GENOMIC DNA]</scope>
    <source>
        <strain evidence="3 4">DSM 527</strain>
    </source>
</reference>
<dbReference type="RefSeq" id="WP_245705325.1">
    <property type="nucleotide sequence ID" value="NZ_FNBN01000001.1"/>
</dbReference>
<keyword evidence="1" id="KW-0175">Coiled coil</keyword>
<dbReference type="STRING" id="104663.SAMN04488121_10196"/>
<dbReference type="Proteomes" id="UP000199045">
    <property type="component" value="Unassembled WGS sequence"/>
</dbReference>
<keyword evidence="2" id="KW-1133">Transmembrane helix</keyword>
<gene>
    <name evidence="3" type="ORF">SAMN04488121_10196</name>
</gene>
<feature type="coiled-coil region" evidence="1">
    <location>
        <begin position="80"/>
        <end position="107"/>
    </location>
</feature>
<accession>A0A1G7GNH2</accession>
<proteinExistence type="predicted"/>
<sequence>MYLFNNRLHWLSSINNNKVLQDEEAYISAVDETPEEQPEQHEHKKEWRLRINYRAITRNMPFIGFLSLLALIYIANSHLAEKKIRRINKLGKEIKELKWEYLNVKSELMFRSKMSEVGKAVEPLGLKPLSSPPQKIELEKKE</sequence>